<protein>
    <submittedName>
        <fullName evidence="7">Transcriptional regulator, TetR family</fullName>
    </submittedName>
</protein>
<dbReference type="PATRIC" id="fig|1502723.3.peg.3228"/>
<dbReference type="InterPro" id="IPR041347">
    <property type="entry name" value="MftR_C"/>
</dbReference>
<accession>A0A0D8BEN9</accession>
<dbReference type="Proteomes" id="UP000032545">
    <property type="component" value="Unassembled WGS sequence"/>
</dbReference>
<name>A0A0D8BEN9_9ACTN</name>
<evidence type="ECO:0000256" key="2">
    <source>
        <dbReference type="ARBA" id="ARBA00023125"/>
    </source>
</evidence>
<evidence type="ECO:0000313" key="7">
    <source>
        <dbReference type="EMBL" id="KJE21862.1"/>
    </source>
</evidence>
<evidence type="ECO:0000256" key="3">
    <source>
        <dbReference type="ARBA" id="ARBA00023163"/>
    </source>
</evidence>
<dbReference type="Gene3D" id="1.10.10.60">
    <property type="entry name" value="Homeodomain-like"/>
    <property type="match status" value="1"/>
</dbReference>
<feature type="domain" description="HTH tetR-type" evidence="6">
    <location>
        <begin position="25"/>
        <end position="85"/>
    </location>
</feature>
<evidence type="ECO:0000313" key="8">
    <source>
        <dbReference type="Proteomes" id="UP000032545"/>
    </source>
</evidence>
<keyword evidence="3" id="KW-0804">Transcription</keyword>
<gene>
    <name evidence="7" type="ORF">FF36_03765</name>
</gene>
<dbReference type="SUPFAM" id="SSF46689">
    <property type="entry name" value="Homeodomain-like"/>
    <property type="match status" value="1"/>
</dbReference>
<dbReference type="EMBL" id="JYFN01000030">
    <property type="protein sequence ID" value="KJE21862.1"/>
    <property type="molecule type" value="Genomic_DNA"/>
</dbReference>
<dbReference type="InterPro" id="IPR001647">
    <property type="entry name" value="HTH_TetR"/>
</dbReference>
<organism evidence="7 8">
    <name type="scientific">Frankia torreyi</name>
    <dbReference type="NCBI Taxonomy" id="1856"/>
    <lineage>
        <taxon>Bacteria</taxon>
        <taxon>Bacillati</taxon>
        <taxon>Actinomycetota</taxon>
        <taxon>Actinomycetes</taxon>
        <taxon>Frankiales</taxon>
        <taxon>Frankiaceae</taxon>
        <taxon>Frankia</taxon>
    </lineage>
</organism>
<dbReference type="Pfam" id="PF17754">
    <property type="entry name" value="TetR_C_14"/>
    <property type="match status" value="1"/>
</dbReference>
<feature type="region of interest" description="Disordered" evidence="5">
    <location>
        <begin position="1"/>
        <end position="26"/>
    </location>
</feature>
<comment type="caution">
    <text evidence="7">The sequence shown here is derived from an EMBL/GenBank/DDBJ whole genome shotgun (WGS) entry which is preliminary data.</text>
</comment>
<keyword evidence="1" id="KW-0805">Transcription regulation</keyword>
<feature type="compositionally biased region" description="Low complexity" evidence="5">
    <location>
        <begin position="1"/>
        <end position="19"/>
    </location>
</feature>
<evidence type="ECO:0000256" key="5">
    <source>
        <dbReference type="SAM" id="MobiDB-lite"/>
    </source>
</evidence>
<dbReference type="AlphaFoldDB" id="A0A0D8BEN9"/>
<reference evidence="7 8" key="2">
    <citation type="journal article" date="2016" name="Genome Announc.">
        <title>Permanent Draft Genome Sequences for Two Variants of Frankia sp. Strain CpI1, the First Frankia Strain Isolated from Root Nodules of Comptonia peregrina.</title>
        <authorList>
            <person name="Oshone R."/>
            <person name="Hurst S.G.IV."/>
            <person name="Abebe-Akele F."/>
            <person name="Simpson S."/>
            <person name="Morris K."/>
            <person name="Thomas W.K."/>
            <person name="Tisa L.S."/>
        </authorList>
    </citation>
    <scope>NUCLEOTIDE SEQUENCE [LARGE SCALE GENOMIC DNA]</scope>
    <source>
        <strain evidence="8">CpI1-S</strain>
    </source>
</reference>
<dbReference type="PROSITE" id="PS50977">
    <property type="entry name" value="HTH_TETR_2"/>
    <property type="match status" value="1"/>
</dbReference>
<evidence type="ECO:0000259" key="6">
    <source>
        <dbReference type="PROSITE" id="PS50977"/>
    </source>
</evidence>
<dbReference type="Pfam" id="PF00440">
    <property type="entry name" value="TetR_N"/>
    <property type="match status" value="1"/>
</dbReference>
<dbReference type="GO" id="GO:0000976">
    <property type="term" value="F:transcription cis-regulatory region binding"/>
    <property type="evidence" value="ECO:0007669"/>
    <property type="project" value="TreeGrafter"/>
</dbReference>
<dbReference type="Gene3D" id="1.10.357.10">
    <property type="entry name" value="Tetracycline Repressor, domain 2"/>
    <property type="match status" value="1"/>
</dbReference>
<dbReference type="PANTHER" id="PTHR30055">
    <property type="entry name" value="HTH-TYPE TRANSCRIPTIONAL REGULATOR RUTR"/>
    <property type="match status" value="1"/>
</dbReference>
<dbReference type="GO" id="GO:0003700">
    <property type="term" value="F:DNA-binding transcription factor activity"/>
    <property type="evidence" value="ECO:0007669"/>
    <property type="project" value="TreeGrafter"/>
</dbReference>
<dbReference type="PANTHER" id="PTHR30055:SF234">
    <property type="entry name" value="HTH-TYPE TRANSCRIPTIONAL REGULATOR BETI"/>
    <property type="match status" value="1"/>
</dbReference>
<feature type="DNA-binding region" description="H-T-H motif" evidence="4">
    <location>
        <begin position="48"/>
        <end position="67"/>
    </location>
</feature>
<keyword evidence="2 4" id="KW-0238">DNA-binding</keyword>
<keyword evidence="8" id="KW-1185">Reference proteome</keyword>
<evidence type="ECO:0000256" key="4">
    <source>
        <dbReference type="PROSITE-ProRule" id="PRU00335"/>
    </source>
</evidence>
<reference evidence="8" key="1">
    <citation type="submission" date="2015-02" db="EMBL/GenBank/DDBJ databases">
        <title>Draft Genome of Frankia sp. CpI1-S.</title>
        <authorList>
            <person name="Oshone R.T."/>
            <person name="Ngom M."/>
            <person name="Ghodhbane-Gtari F."/>
            <person name="Gtari M."/>
            <person name="Morris K."/>
            <person name="Thomas K."/>
            <person name="Sen A."/>
            <person name="Tisa L.S."/>
        </authorList>
    </citation>
    <scope>NUCLEOTIDE SEQUENCE [LARGE SCALE GENOMIC DNA]</scope>
    <source>
        <strain evidence="8">CpI1-S</strain>
    </source>
</reference>
<proteinExistence type="predicted"/>
<dbReference type="InterPro" id="IPR009057">
    <property type="entry name" value="Homeodomain-like_sf"/>
</dbReference>
<sequence>MPASPAPVAGSAPMPAPGRRATKKAATKRRIQTEALRLFRQQGYDHTTVADIAEAAGVSERTYFRYFATKSEVVLWDYFDSSVVEGLRGQPDGTGLVDAFRAALRESFAQLSPTELADQYRRTELMMIVPELRAAHLDHLVASTADLVALLASRSGASRSGRTGPVADDLELRTLAGAIVGITMSVHLASAESDVVDIPAALDRSLACLNDGFRDL</sequence>
<dbReference type="PRINTS" id="PR00455">
    <property type="entry name" value="HTHTETR"/>
</dbReference>
<dbReference type="OrthoDB" id="4143918at2"/>
<dbReference type="InterPro" id="IPR050109">
    <property type="entry name" value="HTH-type_TetR-like_transc_reg"/>
</dbReference>
<evidence type="ECO:0000256" key="1">
    <source>
        <dbReference type="ARBA" id="ARBA00023015"/>
    </source>
</evidence>